<comment type="caution">
    <text evidence="1">The sequence shown here is derived from an EMBL/GenBank/DDBJ whole genome shotgun (WGS) entry which is preliminary data.</text>
</comment>
<evidence type="ECO:0000313" key="2">
    <source>
        <dbReference type="Proteomes" id="UP001472677"/>
    </source>
</evidence>
<sequence>MLSCYRRLSQALPPACGRATLARTTFQQLDRVDLLSRLDKLCRKLELIIELTQVIHKLACPAAAHHTVDRRHCYR</sequence>
<reference evidence="1 2" key="1">
    <citation type="journal article" date="2024" name="G3 (Bethesda)">
        <title>Genome assembly of Hibiscus sabdariffa L. provides insights into metabolisms of medicinal natural products.</title>
        <authorList>
            <person name="Kim T."/>
        </authorList>
    </citation>
    <scope>NUCLEOTIDE SEQUENCE [LARGE SCALE GENOMIC DNA]</scope>
    <source>
        <strain evidence="1">TK-2024</strain>
        <tissue evidence="1">Old leaves</tissue>
    </source>
</reference>
<keyword evidence="2" id="KW-1185">Reference proteome</keyword>
<name>A0ABR2AW76_9ROSI</name>
<dbReference type="EMBL" id="JBBPBM010000287">
    <property type="protein sequence ID" value="KAK8497911.1"/>
    <property type="molecule type" value="Genomic_DNA"/>
</dbReference>
<organism evidence="1 2">
    <name type="scientific">Hibiscus sabdariffa</name>
    <name type="common">roselle</name>
    <dbReference type="NCBI Taxonomy" id="183260"/>
    <lineage>
        <taxon>Eukaryota</taxon>
        <taxon>Viridiplantae</taxon>
        <taxon>Streptophyta</taxon>
        <taxon>Embryophyta</taxon>
        <taxon>Tracheophyta</taxon>
        <taxon>Spermatophyta</taxon>
        <taxon>Magnoliopsida</taxon>
        <taxon>eudicotyledons</taxon>
        <taxon>Gunneridae</taxon>
        <taxon>Pentapetalae</taxon>
        <taxon>rosids</taxon>
        <taxon>malvids</taxon>
        <taxon>Malvales</taxon>
        <taxon>Malvaceae</taxon>
        <taxon>Malvoideae</taxon>
        <taxon>Hibiscus</taxon>
    </lineage>
</organism>
<gene>
    <name evidence="1" type="ORF">V6N12_076169</name>
</gene>
<dbReference type="Proteomes" id="UP001472677">
    <property type="component" value="Unassembled WGS sequence"/>
</dbReference>
<accession>A0ABR2AW76</accession>
<evidence type="ECO:0000313" key="1">
    <source>
        <dbReference type="EMBL" id="KAK8497911.1"/>
    </source>
</evidence>
<proteinExistence type="predicted"/>
<protein>
    <submittedName>
        <fullName evidence="1">Uncharacterized protein</fullName>
    </submittedName>
</protein>